<dbReference type="VEuPathDB" id="PlasmoDB:PVX_072190"/>
<dbReference type="VEuPathDB" id="PlasmoDB:PVW1_050005800"/>
<dbReference type="VEuPathDB" id="PlasmoDB:PVPAM_000007300"/>
<dbReference type="Pfam" id="PF05795">
    <property type="entry name" value="Plasmodium_Vir"/>
    <property type="match status" value="1"/>
</dbReference>
<organism evidence="2 3">
    <name type="scientific">Plasmodium vivax</name>
    <name type="common">malaria parasite P. vivax</name>
    <dbReference type="NCBI Taxonomy" id="5855"/>
    <lineage>
        <taxon>Eukaryota</taxon>
        <taxon>Sar</taxon>
        <taxon>Alveolata</taxon>
        <taxon>Apicomplexa</taxon>
        <taxon>Aconoidasida</taxon>
        <taxon>Haemosporida</taxon>
        <taxon>Plasmodiidae</taxon>
        <taxon>Plasmodium</taxon>
        <taxon>Plasmodium (Plasmodium)</taxon>
    </lineage>
</organism>
<evidence type="ECO:0000313" key="2">
    <source>
        <dbReference type="EMBL" id="SCA59545.1"/>
    </source>
</evidence>
<protein>
    <submittedName>
        <fullName evidence="2">VIR protein</fullName>
    </submittedName>
</protein>
<gene>
    <name evidence="2" type="ORF">PVT01_000009000</name>
</gene>
<dbReference type="VEuPathDB" id="PlasmoDB:PVP01_0002810"/>
<evidence type="ECO:0000256" key="1">
    <source>
        <dbReference type="SAM" id="MobiDB-lite"/>
    </source>
</evidence>
<feature type="region of interest" description="Disordered" evidence="1">
    <location>
        <begin position="214"/>
        <end position="241"/>
    </location>
</feature>
<accession>A0A1G4E912</accession>
<proteinExistence type="predicted"/>
<sequence>MKIFLGDNDIDILNTNYYYDKLDNGRDDCQNDAFYNKAKLELAKNRGLQDFTDKILKALCYVYKNRLSGFLQNDICNFLYFWLGNILLDKLIAKDLFYEVIFDLFNTLINDDKNKLCTIPHNYMYKDDFKDIKTIFDCSENYKSYKQHLLNPRMFCNNNYKTYLNTNKTNYDMFYSHCEVESNGYKYCEAFRKYFPHYKKNLFSEFNCFLKSSEPESENLGKGHETELVQSEGEESNIGSLQEVKLSVKHTKGVDSPALHHGSSVIQSETNGLQMDSNSLPSDGTPSTITSKSITGAVSVAGALVPSYLLYNYTPAGNLINKLLGRTARMNHNPLMEEQLINNFYQHEQFNSERSGYNISYRPV</sequence>
<dbReference type="EMBL" id="FLYH01000010">
    <property type="protein sequence ID" value="SCA59545.1"/>
    <property type="molecule type" value="Genomic_DNA"/>
</dbReference>
<dbReference type="InterPro" id="IPR008780">
    <property type="entry name" value="Plasmodium_Vir"/>
</dbReference>
<reference evidence="2 3" key="1">
    <citation type="submission" date="2016-07" db="EMBL/GenBank/DDBJ databases">
        <authorList>
            <consortium name="Pathogen Informatics"/>
        </authorList>
    </citation>
    <scope>NUCLEOTIDE SEQUENCE [LARGE SCALE GENOMIC DNA]</scope>
</reference>
<name>A0A1G4E912_PLAVI</name>
<dbReference type="Proteomes" id="UP000196402">
    <property type="component" value="Unassembled WGS sequence"/>
</dbReference>
<dbReference type="AlphaFoldDB" id="A0A1G4E912"/>
<evidence type="ECO:0000313" key="3">
    <source>
        <dbReference type="Proteomes" id="UP000196402"/>
    </source>
</evidence>